<dbReference type="InterPro" id="IPR027385">
    <property type="entry name" value="Beta-barrel_OMP"/>
</dbReference>
<feature type="signal peptide" evidence="2">
    <location>
        <begin position="1"/>
        <end position="20"/>
    </location>
</feature>
<organism evidence="4 5">
    <name type="scientific">Haemophilus ducreyi</name>
    <dbReference type="NCBI Taxonomy" id="730"/>
    <lineage>
        <taxon>Bacteria</taxon>
        <taxon>Pseudomonadati</taxon>
        <taxon>Pseudomonadota</taxon>
        <taxon>Gammaproteobacteria</taxon>
        <taxon>Pasteurellales</taxon>
        <taxon>Pasteurellaceae</taxon>
        <taxon>Haemophilus</taxon>
    </lineage>
</organism>
<evidence type="ECO:0000313" key="4">
    <source>
        <dbReference type="EMBL" id="AKO31835.1"/>
    </source>
</evidence>
<dbReference type="SUPFAM" id="SSF56925">
    <property type="entry name" value="OMPA-like"/>
    <property type="match status" value="1"/>
</dbReference>
<evidence type="ECO:0000259" key="3">
    <source>
        <dbReference type="Pfam" id="PF13505"/>
    </source>
</evidence>
<evidence type="ECO:0000313" key="5">
    <source>
        <dbReference type="Proteomes" id="UP000060132"/>
    </source>
</evidence>
<dbReference type="EMBL" id="CP011219">
    <property type="protein sequence ID" value="AKO31835.1"/>
    <property type="molecule type" value="Genomic_DNA"/>
</dbReference>
<evidence type="ECO:0000256" key="2">
    <source>
        <dbReference type="SAM" id="SignalP"/>
    </source>
</evidence>
<accession>A0AAC8UBR0</accession>
<feature type="domain" description="Outer membrane protein beta-barrel" evidence="3">
    <location>
        <begin position="6"/>
        <end position="173"/>
    </location>
</feature>
<protein>
    <submittedName>
        <fullName evidence="4">Membrane protein</fullName>
    </submittedName>
</protein>
<name>A0AAC8UBR0_HAEDC</name>
<gene>
    <name evidence="4" type="ORF">RZ57_01085</name>
</gene>
<dbReference type="AlphaFoldDB" id="A0AAC8UBR0"/>
<feature type="chain" id="PRO_5041909656" evidence="2">
    <location>
        <begin position="21"/>
        <end position="173"/>
    </location>
</feature>
<proteinExistence type="predicted"/>
<dbReference type="RefSeq" id="WP_010944311.1">
    <property type="nucleotide sequence ID" value="NZ_CP011218.1"/>
</dbReference>
<keyword evidence="1 2" id="KW-0732">Signal</keyword>
<dbReference type="InterPro" id="IPR011250">
    <property type="entry name" value="OMP/PagP_B-barrel"/>
</dbReference>
<dbReference type="Proteomes" id="UP000060132">
    <property type="component" value="Chromosome"/>
</dbReference>
<evidence type="ECO:0000256" key="1">
    <source>
        <dbReference type="ARBA" id="ARBA00022729"/>
    </source>
</evidence>
<sequence length="173" mass="18767">MKNNVAILTLVGLFSVSAFAAPVGQTFTGMGIGIDLDTAKYTSHGQNGKRKASPMIVLDYGMDYGNNLVGIVQAKAKLNRTKIANDLTQKNKYTVAYQQGYRVGSDLLSYVKIDASQTKIGDTNYRGYGYGAGVKYAVSSNIEVGGEYTHSHIKRNGNKLKGNELIAHVGYRF</sequence>
<reference evidence="4 5" key="1">
    <citation type="journal article" date="2015" name="PLoS Negl. Trop. Dis.">
        <title>Haemophilus ducreyi Cutaneous Ulcer Strains Are Nearly Identical to Class I Genital Ulcer Strains.</title>
        <authorList>
            <person name="Gangaiah D."/>
            <person name="Webb K.M."/>
            <person name="Humphreys T.L."/>
            <person name="Fortney K.R."/>
            <person name="Toh E."/>
            <person name="Tai A."/>
            <person name="Katz S.S."/>
            <person name="Pillay A."/>
            <person name="Chen C.Y."/>
            <person name="Roberts S.A."/>
            <person name="Munson R.S.Jr."/>
            <person name="Spinola S.M."/>
        </authorList>
    </citation>
    <scope>NUCLEOTIDE SEQUENCE [LARGE SCALE GENOMIC DNA]</scope>
    <source>
        <strain evidence="5">CLU2</strain>
    </source>
</reference>
<dbReference type="Pfam" id="PF13505">
    <property type="entry name" value="OMP_b-brl"/>
    <property type="match status" value="1"/>
</dbReference>